<dbReference type="CDD" id="cd23428">
    <property type="entry name" value="beta-trefoil_Ricin_SPI"/>
    <property type="match status" value="1"/>
</dbReference>
<sequence length="165" mass="18860">MSAYTNTLESGIYEIRNRATGEVVFRHPIEDKSLLPKPIYSLHPDTRPLGKWEVVKKGGNKFVLKAHGAPTGIRNVDDQRHVYAFLTDEDKHTVEWEITKVVDTRHEEGYIIETKDFGEQIGWSAYGNDGQFGVKIAAKPLPSTRSLPPQFFVTDVFEFIRIDRE</sequence>
<accession>A0A4S4N199</accession>
<name>A0A4S4N199_9APHY</name>
<dbReference type="Pfam" id="PF16850">
    <property type="entry name" value="Inhibitor_I66"/>
    <property type="match status" value="1"/>
</dbReference>
<evidence type="ECO:0008006" key="3">
    <source>
        <dbReference type="Google" id="ProtNLM"/>
    </source>
</evidence>
<dbReference type="AlphaFoldDB" id="A0A4S4N199"/>
<protein>
    <recommendedName>
        <fullName evidence="3">Ricin B lectin domain-containing protein</fullName>
    </recommendedName>
</protein>
<comment type="caution">
    <text evidence="1">The sequence shown here is derived from an EMBL/GenBank/DDBJ whole genome shotgun (WGS) entry which is preliminary data.</text>
</comment>
<gene>
    <name evidence="1" type="ORF">EUX98_g2133</name>
</gene>
<organism evidence="1 2">
    <name type="scientific">Antrodiella citrinella</name>
    <dbReference type="NCBI Taxonomy" id="2447956"/>
    <lineage>
        <taxon>Eukaryota</taxon>
        <taxon>Fungi</taxon>
        <taxon>Dikarya</taxon>
        <taxon>Basidiomycota</taxon>
        <taxon>Agaricomycotina</taxon>
        <taxon>Agaricomycetes</taxon>
        <taxon>Polyporales</taxon>
        <taxon>Steccherinaceae</taxon>
        <taxon>Antrodiella</taxon>
    </lineage>
</organism>
<reference evidence="1 2" key="1">
    <citation type="submission" date="2019-02" db="EMBL/GenBank/DDBJ databases">
        <title>Genome sequencing of the rare red list fungi Antrodiella citrinella (Flaviporus citrinellus).</title>
        <authorList>
            <person name="Buettner E."/>
            <person name="Kellner H."/>
        </authorList>
    </citation>
    <scope>NUCLEOTIDE SEQUENCE [LARGE SCALE GENOMIC DNA]</scope>
    <source>
        <strain evidence="1 2">DSM 108506</strain>
    </source>
</reference>
<dbReference type="GO" id="GO:0004867">
    <property type="term" value="F:serine-type endopeptidase inhibitor activity"/>
    <property type="evidence" value="ECO:0007669"/>
    <property type="project" value="InterPro"/>
</dbReference>
<proteinExistence type="predicted"/>
<dbReference type="Proteomes" id="UP000308730">
    <property type="component" value="Unassembled WGS sequence"/>
</dbReference>
<dbReference type="OrthoDB" id="2794653at2759"/>
<evidence type="ECO:0000313" key="2">
    <source>
        <dbReference type="Proteomes" id="UP000308730"/>
    </source>
</evidence>
<keyword evidence="2" id="KW-1185">Reference proteome</keyword>
<dbReference type="EMBL" id="SGPM01000031">
    <property type="protein sequence ID" value="THH32055.1"/>
    <property type="molecule type" value="Genomic_DNA"/>
</dbReference>
<evidence type="ECO:0000313" key="1">
    <source>
        <dbReference type="EMBL" id="THH32055.1"/>
    </source>
</evidence>
<dbReference type="Gene3D" id="2.80.10.50">
    <property type="match status" value="1"/>
</dbReference>
<dbReference type="InterPro" id="IPR031755">
    <property type="entry name" value="Inhibitor_I66"/>
</dbReference>